<feature type="transmembrane region" description="Helical" evidence="4">
    <location>
        <begin position="12"/>
        <end position="33"/>
    </location>
</feature>
<dbReference type="Pfam" id="PF00015">
    <property type="entry name" value="MCPsignal"/>
    <property type="match status" value="1"/>
</dbReference>
<keyword evidence="4" id="KW-0812">Transmembrane</keyword>
<dbReference type="PROSITE" id="PS50885">
    <property type="entry name" value="HAMP"/>
    <property type="match status" value="2"/>
</dbReference>
<dbReference type="CDD" id="cd06225">
    <property type="entry name" value="HAMP"/>
    <property type="match status" value="1"/>
</dbReference>
<accession>A0ABV3R8S1</accession>
<evidence type="ECO:0000256" key="4">
    <source>
        <dbReference type="SAM" id="Phobius"/>
    </source>
</evidence>
<protein>
    <submittedName>
        <fullName evidence="7">Methyl-accepting chemotaxis protein</fullName>
    </submittedName>
</protein>
<keyword evidence="4" id="KW-1133">Transmembrane helix</keyword>
<evidence type="ECO:0000256" key="1">
    <source>
        <dbReference type="ARBA" id="ARBA00022500"/>
    </source>
</evidence>
<dbReference type="SUPFAM" id="SSF158472">
    <property type="entry name" value="HAMP domain-like"/>
    <property type="match status" value="1"/>
</dbReference>
<dbReference type="PANTHER" id="PTHR43531">
    <property type="entry name" value="PROTEIN ICFG"/>
    <property type="match status" value="1"/>
</dbReference>
<keyword evidence="4" id="KW-0472">Membrane</keyword>
<evidence type="ECO:0000313" key="8">
    <source>
        <dbReference type="Proteomes" id="UP001556118"/>
    </source>
</evidence>
<dbReference type="InterPro" id="IPR004089">
    <property type="entry name" value="MCPsignal_dom"/>
</dbReference>
<dbReference type="RefSeq" id="WP_367770432.1">
    <property type="nucleotide sequence ID" value="NZ_JBFNXR010000021.1"/>
</dbReference>
<feature type="domain" description="HAMP" evidence="6">
    <location>
        <begin position="277"/>
        <end position="323"/>
    </location>
</feature>
<reference evidence="7 8" key="1">
    <citation type="submission" date="2024-06" db="EMBL/GenBank/DDBJ databases">
        <title>Novosphingobium rhizovicinus M1R2S20.</title>
        <authorList>
            <person name="Sun J.-Q."/>
        </authorList>
    </citation>
    <scope>NUCLEOTIDE SEQUENCE [LARGE SCALE GENOMIC DNA]</scope>
    <source>
        <strain evidence="7 8">M1R2S20</strain>
    </source>
</reference>
<dbReference type="SMART" id="SM00304">
    <property type="entry name" value="HAMP"/>
    <property type="match status" value="2"/>
</dbReference>
<dbReference type="Pfam" id="PF00672">
    <property type="entry name" value="HAMP"/>
    <property type="match status" value="1"/>
</dbReference>
<evidence type="ECO:0000259" key="6">
    <source>
        <dbReference type="PROSITE" id="PS50885"/>
    </source>
</evidence>
<keyword evidence="3" id="KW-0807">Transducer</keyword>
<feature type="domain" description="HAMP" evidence="6">
    <location>
        <begin position="208"/>
        <end position="261"/>
    </location>
</feature>
<dbReference type="InterPro" id="IPR051310">
    <property type="entry name" value="MCP_chemotaxis"/>
</dbReference>
<gene>
    <name evidence="7" type="ORF">ABUH87_04780</name>
</gene>
<dbReference type="SUPFAM" id="SSF58104">
    <property type="entry name" value="Methyl-accepting chemotaxis protein (MCP) signaling domain"/>
    <property type="match status" value="1"/>
</dbReference>
<evidence type="ECO:0000259" key="5">
    <source>
        <dbReference type="PROSITE" id="PS50111"/>
    </source>
</evidence>
<dbReference type="InterPro" id="IPR007891">
    <property type="entry name" value="CHASE3"/>
</dbReference>
<sequence length="608" mass="64302">MFKSMKIPRKLGLSFLTICASAAIMMIVFFMNISMISNSTDMNNASQERHAKALALDTAILRQNSQFRGYLVTGDSSYLKSYYEGRDDYDRISKELEQDLTDPALKAALLKSREETLKWRKNWGDRLIARVQAGDREGAANAVRAAGKTVMVSDAVLPLREIRDAEVAQIAENSERQEGAIASAMTVLIIGGIFLIGIAVTLALLLSRLIARPVADLTKTMGDLAAGKNDVDVPDTDRGDELGDMARAVLVFRDAAVAKQAAEAANAKAEADQKMVVETISSHLSELAAGNLTAEITRDFPGDYSTVKTNFNAAVVALRDLISSVMESASSIRTGSTEIAQAAEDLARRTQANAASLEETSATITQMDGRLKATAEAATLTVERADGTMLSVTGGRSTADEAVQAMTRVSDSAKGIDSVIEGLDKIAFQTRVLAMNAAVEAGRAGEAGRGFAVVADLVSALAMRAEEEAGRARGQLTETQSDIAAAVDAVQKVDCALADISSGVGDVHQLLSQMASDNVAQSTAITEVNVAIGSMDQSTQRNAAMVEQTSAAARQLASEVTALSDQASRFNVGNGTGGIHRTGSSLEGPSVELALVRRANGHAEQVWH</sequence>
<name>A0ABV3R8S1_9SPHN</name>
<dbReference type="EMBL" id="JBFNXR010000021">
    <property type="protein sequence ID" value="MEW9854491.1"/>
    <property type="molecule type" value="Genomic_DNA"/>
</dbReference>
<dbReference type="PRINTS" id="PR00260">
    <property type="entry name" value="CHEMTRNSDUCR"/>
</dbReference>
<comment type="caution">
    <text evidence="7">The sequence shown here is derived from an EMBL/GenBank/DDBJ whole genome shotgun (WGS) entry which is preliminary data.</text>
</comment>
<keyword evidence="1" id="KW-0145">Chemotaxis</keyword>
<proteinExistence type="inferred from homology"/>
<comment type="similarity">
    <text evidence="2">Belongs to the methyl-accepting chemotaxis (MCP) protein family.</text>
</comment>
<evidence type="ECO:0000256" key="2">
    <source>
        <dbReference type="ARBA" id="ARBA00029447"/>
    </source>
</evidence>
<evidence type="ECO:0000256" key="3">
    <source>
        <dbReference type="PROSITE-ProRule" id="PRU00284"/>
    </source>
</evidence>
<organism evidence="7 8">
    <name type="scientific">Novosphingobium rhizovicinum</name>
    <dbReference type="NCBI Taxonomy" id="3228928"/>
    <lineage>
        <taxon>Bacteria</taxon>
        <taxon>Pseudomonadati</taxon>
        <taxon>Pseudomonadota</taxon>
        <taxon>Alphaproteobacteria</taxon>
        <taxon>Sphingomonadales</taxon>
        <taxon>Sphingomonadaceae</taxon>
        <taxon>Novosphingobium</taxon>
    </lineage>
</organism>
<evidence type="ECO:0000313" key="7">
    <source>
        <dbReference type="EMBL" id="MEW9854491.1"/>
    </source>
</evidence>
<dbReference type="Gene3D" id="1.10.287.950">
    <property type="entry name" value="Methyl-accepting chemotaxis protein"/>
    <property type="match status" value="1"/>
</dbReference>
<dbReference type="InterPro" id="IPR004090">
    <property type="entry name" value="Chemotax_Me-accpt_rcpt"/>
</dbReference>
<feature type="domain" description="Methyl-accepting transducer" evidence="5">
    <location>
        <begin position="328"/>
        <end position="557"/>
    </location>
</feature>
<dbReference type="Proteomes" id="UP001556118">
    <property type="component" value="Unassembled WGS sequence"/>
</dbReference>
<keyword evidence="8" id="KW-1185">Reference proteome</keyword>
<dbReference type="SMART" id="SM00283">
    <property type="entry name" value="MA"/>
    <property type="match status" value="1"/>
</dbReference>
<dbReference type="InterPro" id="IPR003660">
    <property type="entry name" value="HAMP_dom"/>
</dbReference>
<dbReference type="PANTHER" id="PTHR43531:SF11">
    <property type="entry name" value="METHYL-ACCEPTING CHEMOTAXIS PROTEIN 3"/>
    <property type="match status" value="1"/>
</dbReference>
<feature type="transmembrane region" description="Helical" evidence="4">
    <location>
        <begin position="180"/>
        <end position="206"/>
    </location>
</feature>
<dbReference type="Pfam" id="PF05227">
    <property type="entry name" value="CHASE3"/>
    <property type="match status" value="1"/>
</dbReference>
<dbReference type="Gene3D" id="6.10.340.10">
    <property type="match status" value="1"/>
</dbReference>
<dbReference type="PROSITE" id="PS50111">
    <property type="entry name" value="CHEMOTAXIS_TRANSDUC_2"/>
    <property type="match status" value="1"/>
</dbReference>